<dbReference type="AlphaFoldDB" id="A0A6L2MR54"/>
<evidence type="ECO:0000313" key="2">
    <source>
        <dbReference type="EMBL" id="GEU75182.1"/>
    </source>
</evidence>
<protein>
    <submittedName>
        <fullName evidence="2">Ribonuclease H-like domain-containing protein</fullName>
    </submittedName>
</protein>
<gene>
    <name evidence="2" type="ORF">Tci_047160</name>
</gene>
<accession>A0A6L2MR54</accession>
<organism evidence="2">
    <name type="scientific">Tanacetum cinerariifolium</name>
    <name type="common">Dalmatian daisy</name>
    <name type="synonym">Chrysanthemum cinerariifolium</name>
    <dbReference type="NCBI Taxonomy" id="118510"/>
    <lineage>
        <taxon>Eukaryota</taxon>
        <taxon>Viridiplantae</taxon>
        <taxon>Streptophyta</taxon>
        <taxon>Embryophyta</taxon>
        <taxon>Tracheophyta</taxon>
        <taxon>Spermatophyta</taxon>
        <taxon>Magnoliopsida</taxon>
        <taxon>eudicotyledons</taxon>
        <taxon>Gunneridae</taxon>
        <taxon>Pentapetalae</taxon>
        <taxon>asterids</taxon>
        <taxon>campanulids</taxon>
        <taxon>Asterales</taxon>
        <taxon>Asteraceae</taxon>
        <taxon>Asteroideae</taxon>
        <taxon>Anthemideae</taxon>
        <taxon>Anthemidinae</taxon>
        <taxon>Tanacetum</taxon>
    </lineage>
</organism>
<reference evidence="2" key="1">
    <citation type="journal article" date="2019" name="Sci. Rep.">
        <title>Draft genome of Tanacetum cinerariifolium, the natural source of mosquito coil.</title>
        <authorList>
            <person name="Yamashiro T."/>
            <person name="Shiraishi A."/>
            <person name="Satake H."/>
            <person name="Nakayama K."/>
        </authorList>
    </citation>
    <scope>NUCLEOTIDE SEQUENCE</scope>
</reference>
<feature type="region of interest" description="Disordered" evidence="1">
    <location>
        <begin position="162"/>
        <end position="235"/>
    </location>
</feature>
<dbReference type="EMBL" id="BKCJ010007033">
    <property type="protein sequence ID" value="GEU75182.1"/>
    <property type="molecule type" value="Genomic_DNA"/>
</dbReference>
<proteinExistence type="predicted"/>
<feature type="compositionally biased region" description="Polar residues" evidence="1">
    <location>
        <begin position="645"/>
        <end position="664"/>
    </location>
</feature>
<sequence>MIAILKKSKHNVDFHQIVDFVEASHIRYALTINPTVYVSHIRQFWSTARIKTTNEGTKILATIDGKPRTISESSIRRNLKLNDEEGISTLPDAKLFENLALMGYNILPNQTFTFQKGQFSHQWKFLIHTIMQCLSPKSVGFNEFSSNIATAVVKAQELQLSPHHTPSPKAQQSSHHELSSSLHPTTTTETIPTTIPTESPTLRQYSRRATRIAQSKALPTAADEPASPLGDDSQGEAFPTITGLDAGQDRENIIKTSALPHDSTPRVTPLMLMRARIKLLEAKHKGTVELSGDDALIKGISLETGEEAAISVPPVAEIPTVGVPTGSGLVPTVSAIFTTASVVTPYSRRKEMARDAQRMNEHIARDAKIARIHAKEELQMLINGLDRNNEVIAKHLQEYKQVAAELTIGEKIELINELVKYRDHHAKILKGMTLKEIREKFIPIWKQIEDFVPMALKEKGERVKRKGLWLEQGSAKKMKTSEEVSEEDLKEMMQLVPVEEVYVKASQVKHLIIDWEIYREGKRVYWKVIRIYCYYFLHLNRSLIHTHHNKTPYELVHGKKPDLKILRVFGALYYPTNHSEDLVVLACTPSSTTINQDAPSTSDSPSSLEVQALILHQGVAAGPNFKDNPFAHANNDPFVNVFTPEPNSKESSSWDVSTTKSNHVIQPHKHLRK</sequence>
<comment type="caution">
    <text evidence="2">The sequence shown here is derived from an EMBL/GenBank/DDBJ whole genome shotgun (WGS) entry which is preliminary data.</text>
</comment>
<feature type="region of interest" description="Disordered" evidence="1">
    <location>
        <begin position="642"/>
        <end position="673"/>
    </location>
</feature>
<feature type="compositionally biased region" description="Low complexity" evidence="1">
    <location>
        <begin position="179"/>
        <end position="202"/>
    </location>
</feature>
<name>A0A6L2MR54_TANCI</name>
<feature type="compositionally biased region" description="Polar residues" evidence="1">
    <location>
        <begin position="162"/>
        <end position="172"/>
    </location>
</feature>
<evidence type="ECO:0000256" key="1">
    <source>
        <dbReference type="SAM" id="MobiDB-lite"/>
    </source>
</evidence>